<dbReference type="RefSeq" id="WP_137276202.1">
    <property type="nucleotide sequence ID" value="NZ_QKNX01000002.1"/>
</dbReference>
<organism evidence="2 3">
    <name type="scientific">Natronomonas salsuginis</name>
    <dbReference type="NCBI Taxonomy" id="2217661"/>
    <lineage>
        <taxon>Archaea</taxon>
        <taxon>Methanobacteriati</taxon>
        <taxon>Methanobacteriota</taxon>
        <taxon>Stenosarchaea group</taxon>
        <taxon>Halobacteria</taxon>
        <taxon>Halobacteriales</taxon>
        <taxon>Natronomonadaceae</taxon>
        <taxon>Natronomonas</taxon>
    </lineage>
</organism>
<accession>A0A4U5JDD4</accession>
<dbReference type="Proteomes" id="UP000308037">
    <property type="component" value="Unassembled WGS sequence"/>
</dbReference>
<keyword evidence="1" id="KW-0812">Transmembrane</keyword>
<evidence type="ECO:0000313" key="3">
    <source>
        <dbReference type="Proteomes" id="UP000308037"/>
    </source>
</evidence>
<dbReference type="PROSITE" id="PS51257">
    <property type="entry name" value="PROKAR_LIPOPROTEIN"/>
    <property type="match status" value="1"/>
</dbReference>
<evidence type="ECO:0000313" key="2">
    <source>
        <dbReference type="EMBL" id="TKR26286.1"/>
    </source>
</evidence>
<reference evidence="2 3" key="1">
    <citation type="submission" date="2019-04" db="EMBL/GenBank/DDBJ databases">
        <title>Natronomonas sp. F20-122 a newhaloarchaeon isolated from a saline saltern of Isla Bacuta, Huelva, Spain.</title>
        <authorList>
            <person name="Duran-Viseras A."/>
            <person name="Sanchez-Porro C."/>
            <person name="Ventosa A."/>
        </authorList>
    </citation>
    <scope>NUCLEOTIDE SEQUENCE [LARGE SCALE GENOMIC DNA]</scope>
    <source>
        <strain evidence="2 3">F20-122</strain>
    </source>
</reference>
<dbReference type="AlphaFoldDB" id="A0A4U5JDD4"/>
<gene>
    <name evidence="2" type="ORF">DM868_07290</name>
</gene>
<protein>
    <submittedName>
        <fullName evidence="2">DUF4878 domain-containing protein</fullName>
    </submittedName>
</protein>
<evidence type="ECO:0000256" key="1">
    <source>
        <dbReference type="SAM" id="Phobius"/>
    </source>
</evidence>
<comment type="caution">
    <text evidence="2">The sequence shown here is derived from an EMBL/GenBank/DDBJ whole genome shotgun (WGS) entry which is preliminary data.</text>
</comment>
<feature type="transmembrane region" description="Helical" evidence="1">
    <location>
        <begin position="12"/>
        <end position="32"/>
    </location>
</feature>
<sequence>MGKSEKNVSKRDLLWIGTGMIPLVAGCSGFSGSPGTTGSNENSDPTSVVRDYLKAVENGEFEEAMQFVHPEGEFEQRAEQQVDAGNQAEFQEITVETLEQDEESALVMSEIVTRDGGARQRMYLELVLDNKEWLIHREVQPQDIDSEHLPEEDLTIEQRVQDVTPGDSFEVYVGPTDDATELFFEATDVSEVWGLGEESDYAYVRVDFSSEQGKEMEDIITNINSSNIIIVQYLDGEEIVSTSLSRNLITLIRDGLWAEDSELSLTYDDLETAERVAATILDLTDDV</sequence>
<name>A0A4U5JDD4_9EURY</name>
<keyword evidence="3" id="KW-1185">Reference proteome</keyword>
<keyword evidence="1" id="KW-0472">Membrane</keyword>
<proteinExistence type="predicted"/>
<dbReference type="Gene3D" id="3.10.450.50">
    <property type="match status" value="1"/>
</dbReference>
<keyword evidence="1" id="KW-1133">Transmembrane helix</keyword>
<dbReference type="EMBL" id="QKNX01000002">
    <property type="protein sequence ID" value="TKR26286.1"/>
    <property type="molecule type" value="Genomic_DNA"/>
</dbReference>